<comment type="caution">
    <text evidence="1">The sequence shown here is derived from an EMBL/GenBank/DDBJ whole genome shotgun (WGS) entry which is preliminary data.</text>
</comment>
<dbReference type="EC" id="3.4.22.-" evidence="1"/>
<dbReference type="PATRIC" id="fig|1256225.3.peg.3095"/>
<dbReference type="GO" id="GO:0005524">
    <property type="term" value="F:ATP binding"/>
    <property type="evidence" value="ECO:0007669"/>
    <property type="project" value="UniProtKB-KW"/>
</dbReference>
<protein>
    <submittedName>
        <fullName evidence="1">Lactococcin processing and ABC transporter, ATP-binding protein LagD</fullName>
        <ecNumber evidence="1">3.4.22.-</ecNumber>
    </submittedName>
</protein>
<dbReference type="InterPro" id="IPR027417">
    <property type="entry name" value="P-loop_NTPase"/>
</dbReference>
<dbReference type="AlphaFoldDB" id="S2NGP4"/>
<dbReference type="Gene3D" id="3.40.50.300">
    <property type="entry name" value="P-loop containing nucleotide triphosphate hydrolases"/>
    <property type="match status" value="1"/>
</dbReference>
<dbReference type="Proteomes" id="UP000014270">
    <property type="component" value="Unassembled WGS sequence"/>
</dbReference>
<reference evidence="1 2" key="1">
    <citation type="journal article" date="2013" name="PLoS ONE">
        <title>Lactobacillus paracasei comparative genomics: towards species pan-genome definition and exploitation of diversity.</title>
        <authorList>
            <person name="Smokvina T."/>
            <person name="Wels M."/>
            <person name="Polka J."/>
            <person name="Chervaux C."/>
            <person name="Brisse S."/>
            <person name="Boekhorst J."/>
            <person name="van Hylckama Vlieg J.E."/>
            <person name="Siezen R.J."/>
        </authorList>
    </citation>
    <scope>NUCLEOTIDE SEQUENCE [LARGE SCALE GENOMIC DNA]</scope>
    <source>
        <strain evidence="1 2">Lpp225</strain>
    </source>
</reference>
<dbReference type="EMBL" id="ANMM01000072">
    <property type="protein sequence ID" value="EPC34041.1"/>
    <property type="molecule type" value="Genomic_DNA"/>
</dbReference>
<keyword evidence="1" id="KW-0067">ATP-binding</keyword>
<dbReference type="GO" id="GO:0016787">
    <property type="term" value="F:hydrolase activity"/>
    <property type="evidence" value="ECO:0007669"/>
    <property type="project" value="UniProtKB-KW"/>
</dbReference>
<sequence>MKDSEILILDEATSGLDTLLEKEILDVLLQMRNKTIIFIAHHLSIAKACDKIIVLDKGILVEQGTHQELSNQDGIYQKLLEA</sequence>
<dbReference type="InterPro" id="IPR039421">
    <property type="entry name" value="Type_1_exporter"/>
</dbReference>
<keyword evidence="1" id="KW-0378">Hydrolase</keyword>
<dbReference type="GO" id="GO:0015421">
    <property type="term" value="F:ABC-type oligopeptide transporter activity"/>
    <property type="evidence" value="ECO:0007669"/>
    <property type="project" value="TreeGrafter"/>
</dbReference>
<gene>
    <name evidence="1" type="ORF">Lpp225_2987</name>
</gene>
<organism evidence="1 2">
    <name type="scientific">Lacticaseibacillus paracasei subsp. paracasei Lpp225</name>
    <dbReference type="NCBI Taxonomy" id="1256225"/>
    <lineage>
        <taxon>Bacteria</taxon>
        <taxon>Bacillati</taxon>
        <taxon>Bacillota</taxon>
        <taxon>Bacilli</taxon>
        <taxon>Lactobacillales</taxon>
        <taxon>Lactobacillaceae</taxon>
        <taxon>Lacticaseibacillus</taxon>
    </lineage>
</organism>
<dbReference type="PANTHER" id="PTHR43394:SF1">
    <property type="entry name" value="ATP-BINDING CASSETTE SUB-FAMILY B MEMBER 10, MITOCHONDRIAL"/>
    <property type="match status" value="1"/>
</dbReference>
<dbReference type="SUPFAM" id="SSF52540">
    <property type="entry name" value="P-loop containing nucleoside triphosphate hydrolases"/>
    <property type="match status" value="1"/>
</dbReference>
<name>S2NGP4_LACPA</name>
<evidence type="ECO:0000313" key="2">
    <source>
        <dbReference type="Proteomes" id="UP000014270"/>
    </source>
</evidence>
<proteinExistence type="predicted"/>
<evidence type="ECO:0000313" key="1">
    <source>
        <dbReference type="EMBL" id="EPC34041.1"/>
    </source>
</evidence>
<accession>S2NGP4</accession>
<keyword evidence="1" id="KW-0547">Nucleotide-binding</keyword>
<dbReference type="PANTHER" id="PTHR43394">
    <property type="entry name" value="ATP-DEPENDENT PERMEASE MDL1, MITOCHONDRIAL"/>
    <property type="match status" value="1"/>
</dbReference>